<protein>
    <submittedName>
        <fullName evidence="3">Retrovirus-related Pol polyprotein from transposon TNT 1-94</fullName>
    </submittedName>
</protein>
<dbReference type="Proteomes" id="UP000499080">
    <property type="component" value="Unassembled WGS sequence"/>
</dbReference>
<dbReference type="InterPro" id="IPR036397">
    <property type="entry name" value="RNaseH_sf"/>
</dbReference>
<dbReference type="PANTHER" id="PTHR42648:SF28">
    <property type="entry name" value="TRANSPOSON-ENCODED PROTEIN WITH RIBONUCLEASE H-LIKE AND RETROVIRUS ZINC FINGER-LIKE DOMAINS"/>
    <property type="match status" value="1"/>
</dbReference>
<dbReference type="Pfam" id="PF25597">
    <property type="entry name" value="SH3_retrovirus"/>
    <property type="match status" value="1"/>
</dbReference>
<dbReference type="InterPro" id="IPR054722">
    <property type="entry name" value="PolX-like_BBD"/>
</dbReference>
<name>A0A4Y2Q918_ARAVE</name>
<evidence type="ECO:0000313" key="3">
    <source>
        <dbReference type="EMBL" id="GBN60695.1"/>
    </source>
</evidence>
<dbReference type="Gene3D" id="3.30.420.10">
    <property type="entry name" value="Ribonuclease H-like superfamily/Ribonuclease H"/>
    <property type="match status" value="1"/>
</dbReference>
<keyword evidence="4" id="KW-1185">Reference proteome</keyword>
<evidence type="ECO:0000259" key="2">
    <source>
        <dbReference type="PROSITE" id="PS50994"/>
    </source>
</evidence>
<gene>
    <name evidence="3" type="primary">POLX_1851</name>
    <name evidence="3" type="ORF">AVEN_122388_1</name>
</gene>
<dbReference type="GO" id="GO:0006508">
    <property type="term" value="P:proteolysis"/>
    <property type="evidence" value="ECO:0007669"/>
    <property type="project" value="UniProtKB-KW"/>
</dbReference>
<dbReference type="GO" id="GO:0003676">
    <property type="term" value="F:nucleic acid binding"/>
    <property type="evidence" value="ECO:0007669"/>
    <property type="project" value="InterPro"/>
</dbReference>
<dbReference type="AlphaFoldDB" id="A0A4Y2Q918"/>
<dbReference type="Pfam" id="PF22936">
    <property type="entry name" value="Pol_BBD"/>
    <property type="match status" value="1"/>
</dbReference>
<dbReference type="Pfam" id="PF14223">
    <property type="entry name" value="Retrotran_gag_2"/>
    <property type="match status" value="1"/>
</dbReference>
<proteinExistence type="predicted"/>
<dbReference type="EMBL" id="BGPR01013450">
    <property type="protein sequence ID" value="GBN60695.1"/>
    <property type="molecule type" value="Genomic_DNA"/>
</dbReference>
<dbReference type="InterPro" id="IPR057670">
    <property type="entry name" value="SH3_retrovirus"/>
</dbReference>
<accession>A0A4Y2Q918</accession>
<reference evidence="3 4" key="1">
    <citation type="journal article" date="2019" name="Sci. Rep.">
        <title>Orb-weaving spider Araneus ventricosus genome elucidates the spidroin gene catalogue.</title>
        <authorList>
            <person name="Kono N."/>
            <person name="Nakamura H."/>
            <person name="Ohtoshi R."/>
            <person name="Moran D.A.P."/>
            <person name="Shinohara A."/>
            <person name="Yoshida Y."/>
            <person name="Fujiwara M."/>
            <person name="Mori M."/>
            <person name="Tomita M."/>
            <person name="Arakawa K."/>
        </authorList>
    </citation>
    <scope>NUCLEOTIDE SEQUENCE [LARGE SCALE GENOMIC DNA]</scope>
</reference>
<dbReference type="InterPro" id="IPR012337">
    <property type="entry name" value="RNaseH-like_sf"/>
</dbReference>
<dbReference type="Pfam" id="PF00665">
    <property type="entry name" value="rve"/>
    <property type="match status" value="1"/>
</dbReference>
<keyword evidence="1" id="KW-0378">Hydrolase</keyword>
<organism evidence="3 4">
    <name type="scientific">Araneus ventricosus</name>
    <name type="common">Orbweaver spider</name>
    <name type="synonym">Epeira ventricosa</name>
    <dbReference type="NCBI Taxonomy" id="182803"/>
    <lineage>
        <taxon>Eukaryota</taxon>
        <taxon>Metazoa</taxon>
        <taxon>Ecdysozoa</taxon>
        <taxon>Arthropoda</taxon>
        <taxon>Chelicerata</taxon>
        <taxon>Arachnida</taxon>
        <taxon>Araneae</taxon>
        <taxon>Araneomorphae</taxon>
        <taxon>Entelegynae</taxon>
        <taxon>Araneoidea</taxon>
        <taxon>Araneidae</taxon>
        <taxon>Araneus</taxon>
    </lineage>
</organism>
<evidence type="ECO:0000256" key="1">
    <source>
        <dbReference type="ARBA" id="ARBA00022670"/>
    </source>
</evidence>
<dbReference type="GO" id="GO:0015074">
    <property type="term" value="P:DNA integration"/>
    <property type="evidence" value="ECO:0007669"/>
    <property type="project" value="InterPro"/>
</dbReference>
<dbReference type="OrthoDB" id="2783063at2759"/>
<dbReference type="InterPro" id="IPR001584">
    <property type="entry name" value="Integrase_cat-core"/>
</dbReference>
<evidence type="ECO:0000313" key="4">
    <source>
        <dbReference type="Proteomes" id="UP000499080"/>
    </source>
</evidence>
<dbReference type="SUPFAM" id="SSF53098">
    <property type="entry name" value="Ribonuclease H-like"/>
    <property type="match status" value="1"/>
</dbReference>
<dbReference type="PROSITE" id="PS50994">
    <property type="entry name" value="INTEGRASE"/>
    <property type="match status" value="1"/>
</dbReference>
<feature type="domain" description="Integrase catalytic" evidence="2">
    <location>
        <begin position="440"/>
        <end position="607"/>
    </location>
</feature>
<sequence>MNLPADFSPFAFPKLDGSNYTSWKEDMKVVLMDRGCRSFIIEDKPCPEQATEKEKFQYDSRKQRCYTTIYQGIERKFLPLIRHTTDGKEAWNILKTNFEPTSKARLAVLIDEFFELKFNPEEETIGIFCKRVDVKKTQVKEAGFEIPELLIALQLIRRLPAEYDHLVQTLYRLKDEEFNHREVEKQLVNKAGRIQLKQKDLNLDYTENAYIVGSFCQQETRKKSSERSGAVLDPSKNPGQYRKIRYHKGMGPFCDFCSRKGHDASKCYKKRNKEKKQAFASETSFCGTNQAFGVSTDWDQFLIDTAATSHFCYERDWFKNFKELTTTKALLADKKSTCEVEGIGDIDFIVKDIKAFRQDMSYIVSGYPLLDSVMYTSVDLNLIRKRLCHVHIPIIKDMCKNKSVKGLEKVNIKIDNESCIACNVGKATRTSLKKNYVHKRVTKSVLDKVHMDVWGPAPVNSLGGSKYFLSIIDDFSRKIDVFTLKSKSEVFSIFKEYLSRVQRELGRKLKNIRTDNGMEFCHKDFETFLRDLGIKIERTSFYTPELNGIAERFNRSSMEAVRTMLQDSGLHSRFWVEALHAYVHTKNRCSHKLTKGKTPMEIWSGHKPSNRHCRTFGLLAYVYVPTVNRNKLQPKAKIGILVGYVVNRRGYRVWLPKEKKVVESIHVKIDETKNGVKTLFGKVKHYDYAIYKLDQYLNNDSDCRAQDEKSS</sequence>
<dbReference type="PANTHER" id="PTHR42648">
    <property type="entry name" value="TRANSPOSASE, PUTATIVE-RELATED"/>
    <property type="match status" value="1"/>
</dbReference>
<dbReference type="GO" id="GO:0008233">
    <property type="term" value="F:peptidase activity"/>
    <property type="evidence" value="ECO:0007669"/>
    <property type="project" value="UniProtKB-KW"/>
</dbReference>
<comment type="caution">
    <text evidence="3">The sequence shown here is derived from an EMBL/GenBank/DDBJ whole genome shotgun (WGS) entry which is preliminary data.</text>
</comment>
<keyword evidence="1" id="KW-0645">Protease</keyword>
<dbReference type="InterPro" id="IPR039537">
    <property type="entry name" value="Retrotran_Ty1/copia-like"/>
</dbReference>